<gene>
    <name evidence="2" type="ORF">THAPSDRAFT_25161</name>
</gene>
<dbReference type="PANTHER" id="PTHR35213:SF3">
    <property type="entry name" value="MYB-LIKE DOMAIN-CONTAINING PROTEIN"/>
    <property type="match status" value="1"/>
</dbReference>
<dbReference type="eggNOG" id="ENOG502TKWG">
    <property type="taxonomic scope" value="Eukaryota"/>
</dbReference>
<feature type="region of interest" description="Disordered" evidence="1">
    <location>
        <begin position="387"/>
        <end position="411"/>
    </location>
</feature>
<feature type="region of interest" description="Disordered" evidence="1">
    <location>
        <begin position="1"/>
        <end position="53"/>
    </location>
</feature>
<dbReference type="KEGG" id="tps:THAPSDRAFT_25161"/>
<protein>
    <submittedName>
        <fullName evidence="2">Uncharacterized protein</fullName>
    </submittedName>
</protein>
<feature type="compositionally biased region" description="Polar residues" evidence="1">
    <location>
        <begin position="161"/>
        <end position="176"/>
    </location>
</feature>
<dbReference type="PaxDb" id="35128-Thaps25161"/>
<name>B8LCQ9_THAPS</name>
<dbReference type="AlphaFoldDB" id="B8LCQ9"/>
<organism evidence="2 3">
    <name type="scientific">Thalassiosira pseudonana</name>
    <name type="common">Marine diatom</name>
    <name type="synonym">Cyclotella nana</name>
    <dbReference type="NCBI Taxonomy" id="35128"/>
    <lineage>
        <taxon>Eukaryota</taxon>
        <taxon>Sar</taxon>
        <taxon>Stramenopiles</taxon>
        <taxon>Ochrophyta</taxon>
        <taxon>Bacillariophyta</taxon>
        <taxon>Coscinodiscophyceae</taxon>
        <taxon>Thalassiosirophycidae</taxon>
        <taxon>Thalassiosirales</taxon>
        <taxon>Thalassiosiraceae</taxon>
        <taxon>Thalassiosira</taxon>
    </lineage>
</organism>
<dbReference type="EMBL" id="DS999417">
    <property type="protein sequence ID" value="EED86943.1"/>
    <property type="molecule type" value="Genomic_DNA"/>
</dbReference>
<feature type="region of interest" description="Disordered" evidence="1">
    <location>
        <begin position="447"/>
        <end position="503"/>
    </location>
</feature>
<evidence type="ECO:0000256" key="1">
    <source>
        <dbReference type="SAM" id="MobiDB-lite"/>
    </source>
</evidence>
<evidence type="ECO:0000313" key="3">
    <source>
        <dbReference type="Proteomes" id="UP000001449"/>
    </source>
</evidence>
<dbReference type="HOGENOM" id="CLU_283946_0_0_1"/>
<feature type="compositionally biased region" description="Low complexity" evidence="1">
    <location>
        <begin position="469"/>
        <end position="491"/>
    </location>
</feature>
<dbReference type="InParanoid" id="B8LCQ9"/>
<dbReference type="PANTHER" id="PTHR35213">
    <property type="entry name" value="RING-TYPE DOMAIN-CONTAINING PROTEIN-RELATED"/>
    <property type="match status" value="1"/>
</dbReference>
<dbReference type="GeneID" id="7450027"/>
<feature type="compositionally biased region" description="Basic residues" evidence="1">
    <location>
        <begin position="703"/>
        <end position="715"/>
    </location>
</feature>
<feature type="region of interest" description="Disordered" evidence="1">
    <location>
        <begin position="701"/>
        <end position="723"/>
    </location>
</feature>
<evidence type="ECO:0000313" key="2">
    <source>
        <dbReference type="EMBL" id="EED86943.1"/>
    </source>
</evidence>
<feature type="region of interest" description="Disordered" evidence="1">
    <location>
        <begin position="160"/>
        <end position="195"/>
    </location>
</feature>
<reference evidence="2 3" key="2">
    <citation type="journal article" date="2008" name="Nature">
        <title>The Phaeodactylum genome reveals the evolutionary history of diatom genomes.</title>
        <authorList>
            <person name="Bowler C."/>
            <person name="Allen A.E."/>
            <person name="Badger J.H."/>
            <person name="Grimwood J."/>
            <person name="Jabbari K."/>
            <person name="Kuo A."/>
            <person name="Maheswari U."/>
            <person name="Martens C."/>
            <person name="Maumus F."/>
            <person name="Otillar R.P."/>
            <person name="Rayko E."/>
            <person name="Salamov A."/>
            <person name="Vandepoele K."/>
            <person name="Beszteri B."/>
            <person name="Gruber A."/>
            <person name="Heijde M."/>
            <person name="Katinka M."/>
            <person name="Mock T."/>
            <person name="Valentin K."/>
            <person name="Verret F."/>
            <person name="Berges J.A."/>
            <person name="Brownlee C."/>
            <person name="Cadoret J.P."/>
            <person name="Chiovitti A."/>
            <person name="Choi C.J."/>
            <person name="Coesel S."/>
            <person name="De Martino A."/>
            <person name="Detter J.C."/>
            <person name="Durkin C."/>
            <person name="Falciatore A."/>
            <person name="Fournet J."/>
            <person name="Haruta M."/>
            <person name="Huysman M.J."/>
            <person name="Jenkins B.D."/>
            <person name="Jiroutova K."/>
            <person name="Jorgensen R.E."/>
            <person name="Joubert Y."/>
            <person name="Kaplan A."/>
            <person name="Kroger N."/>
            <person name="Kroth P.G."/>
            <person name="La Roche J."/>
            <person name="Lindquist E."/>
            <person name="Lommer M."/>
            <person name="Martin-Jezequel V."/>
            <person name="Lopez P.J."/>
            <person name="Lucas S."/>
            <person name="Mangogna M."/>
            <person name="McGinnis K."/>
            <person name="Medlin L.K."/>
            <person name="Montsant A."/>
            <person name="Oudot-Le Secq M.P."/>
            <person name="Napoli C."/>
            <person name="Obornik M."/>
            <person name="Parker M.S."/>
            <person name="Petit J.L."/>
            <person name="Porcel B.M."/>
            <person name="Poulsen N."/>
            <person name="Robison M."/>
            <person name="Rychlewski L."/>
            <person name="Rynearson T.A."/>
            <person name="Schmutz J."/>
            <person name="Shapiro H."/>
            <person name="Siaut M."/>
            <person name="Stanley M."/>
            <person name="Sussman M.R."/>
            <person name="Taylor A.R."/>
            <person name="Vardi A."/>
            <person name="von Dassow P."/>
            <person name="Vyverman W."/>
            <person name="Willis A."/>
            <person name="Wyrwicz L.S."/>
            <person name="Rokhsar D.S."/>
            <person name="Weissenbach J."/>
            <person name="Armbrust E.V."/>
            <person name="Green B.R."/>
            <person name="Van de Peer Y."/>
            <person name="Grigoriev I.V."/>
        </authorList>
    </citation>
    <scope>NUCLEOTIDE SEQUENCE [LARGE SCALE GENOMIC DNA]</scope>
    <source>
        <strain evidence="2 3">CCMP1335</strain>
    </source>
</reference>
<accession>B8LCQ9</accession>
<sequence length="1096" mass="117500">MQLSHQNHVHRRHQQTGRSASHHDPPQPPVFCSPHKVTPNAAPHPQHREPIPQMLPATSNDNDIPLLSVVTGGTTIVGGGGGTGSRARGVSNVSGVSVSHVVAASSSTTTTNSNFDASNRYDVATVGDFNAANAGNGSGNGSCRKADSFEPANFTKMVSDASDNFDTSANNNNKTTIPVEEHSSTSDDDDDGDDSHFSNVASFAAAAMESIDFQTLLADDLFTREMEGIVSDSPELSHGESGGVNNSVNELMSATTGTTSSLEATDFSAVANNNKGRSDGFGVVGGGHKLIVPSTIAVPQKKASVVHKSSYGMKVGGGGGGTISQSFNGVKPTTVKNLSKEPTVTCSRCSFPGADIRISCPNGCAYHARCMNLNKLVCTPAVSNSGNPAQHGGTVASGGGKKGTQRTSRTTSTPVQITKCLHCNCAASSLEMLPLLFGEMDRARSLSDTSAASGESGVGSKRTHDEMNTASTPTYASSTTTTTVTQGVTASPSELQCYEPSIPRTGRWSDEEITFRDTLIVHFLSGSLPLSNGLKLNDFLPNMLKSKQSRLAKKMKHAKLSTKYFYPKSGVVQLDSQARELSQLEASFLNSIPDVVERSEIQFHMAREWREHLAERLSALQIPFNATAWLKSVDVVERRISSEKYRNRMTKRKTMMGKAMEKDVMEMGDGIFIEGGGVWGREEEDLDGLLEAAVLNSSQKIGGAHHHHLHSHHGKKEADSSGYVGEPNFKNAAPFLAGIASYVERNSVPFEHCDIWVPSYVDSSSEASSSDADTAPTQGNFRLSFGGSATVNVQIVKDAVNNTSATRSPLSSDEKVNFSLFGDYSEKFSFNSGSGLPGRVFESGIPAWEQFVSDAHPSMFERRGGAVQFGIKTALGLPVESPSVGRVVLVFYSKHDRSKDEGLVMRMMDDLKLLSPCPRWKLVVDIGGTGASSLHAPPVANANHAPVAASLHNTTIVAAAKSANVAETSNKDKQIRDLILLLGASIPSDLSSPLGQQIEGLMTLRLILLRSNRTSEEEHLVDTTLLLFESYLTAGRSNQDIAIMVARDFSFHLQHQQQMVMMQQQQHPIYQQRQSFGTILLYMSPTTTTIVASELV</sequence>
<dbReference type="Proteomes" id="UP000001449">
    <property type="component" value="Chromosome 16"/>
</dbReference>
<dbReference type="RefSeq" id="XP_002296742.1">
    <property type="nucleotide sequence ID" value="XM_002296706.1"/>
</dbReference>
<keyword evidence="3" id="KW-1185">Reference proteome</keyword>
<reference evidence="2 3" key="1">
    <citation type="journal article" date="2004" name="Science">
        <title>The genome of the diatom Thalassiosira pseudonana: ecology, evolution, and metabolism.</title>
        <authorList>
            <person name="Armbrust E.V."/>
            <person name="Berges J.A."/>
            <person name="Bowler C."/>
            <person name="Green B.R."/>
            <person name="Martinez D."/>
            <person name="Putnam N.H."/>
            <person name="Zhou S."/>
            <person name="Allen A.E."/>
            <person name="Apt K.E."/>
            <person name="Bechner M."/>
            <person name="Brzezinski M.A."/>
            <person name="Chaal B.K."/>
            <person name="Chiovitti A."/>
            <person name="Davis A.K."/>
            <person name="Demarest M.S."/>
            <person name="Detter J.C."/>
            <person name="Glavina T."/>
            <person name="Goodstein D."/>
            <person name="Hadi M.Z."/>
            <person name="Hellsten U."/>
            <person name="Hildebrand M."/>
            <person name="Jenkins B.D."/>
            <person name="Jurka J."/>
            <person name="Kapitonov V.V."/>
            <person name="Kroger N."/>
            <person name="Lau W.W."/>
            <person name="Lane T.W."/>
            <person name="Larimer F.W."/>
            <person name="Lippmeier J.C."/>
            <person name="Lucas S."/>
            <person name="Medina M."/>
            <person name="Montsant A."/>
            <person name="Obornik M."/>
            <person name="Parker M.S."/>
            <person name="Palenik B."/>
            <person name="Pazour G.J."/>
            <person name="Richardson P.M."/>
            <person name="Rynearson T.A."/>
            <person name="Saito M.A."/>
            <person name="Schwartz D.C."/>
            <person name="Thamatrakoln K."/>
            <person name="Valentin K."/>
            <person name="Vardi A."/>
            <person name="Wilkerson F.P."/>
            <person name="Rokhsar D.S."/>
        </authorList>
    </citation>
    <scope>NUCLEOTIDE SEQUENCE [LARGE SCALE GENOMIC DNA]</scope>
    <source>
        <strain evidence="2 3">CCMP1335</strain>
    </source>
</reference>
<proteinExistence type="predicted"/>